<feature type="compositionally biased region" description="Polar residues" evidence="9">
    <location>
        <begin position="21"/>
        <end position="31"/>
    </location>
</feature>
<dbReference type="InterPro" id="IPR003930">
    <property type="entry name" value="K_chnl_Ca-activ_BK_bsu"/>
</dbReference>
<comment type="subcellular location">
    <subcellularLocation>
        <location evidence="1">Membrane</location>
        <topology evidence="1">Multi-pass membrane protein</topology>
    </subcellularLocation>
</comment>
<evidence type="ECO:0000256" key="10">
    <source>
        <dbReference type="SAM" id="Phobius"/>
    </source>
</evidence>
<accession>A0ABN8P8B9</accession>
<keyword evidence="7" id="KW-0325">Glycoprotein</keyword>
<dbReference type="Proteomes" id="UP001159405">
    <property type="component" value="Unassembled WGS sequence"/>
</dbReference>
<evidence type="ECO:0000256" key="1">
    <source>
        <dbReference type="ARBA" id="ARBA00004141"/>
    </source>
</evidence>
<reference evidence="11 12" key="1">
    <citation type="submission" date="2022-05" db="EMBL/GenBank/DDBJ databases">
        <authorList>
            <consortium name="Genoscope - CEA"/>
            <person name="William W."/>
        </authorList>
    </citation>
    <scope>NUCLEOTIDE SEQUENCE [LARGE SCALE GENOMIC DNA]</scope>
</reference>
<comment type="caution">
    <text evidence="11">The sequence shown here is derived from an EMBL/GenBank/DDBJ whole genome shotgun (WGS) entry which is preliminary data.</text>
</comment>
<feature type="compositionally biased region" description="Polar residues" evidence="9">
    <location>
        <begin position="1"/>
        <end position="14"/>
    </location>
</feature>
<evidence type="ECO:0000313" key="12">
    <source>
        <dbReference type="Proteomes" id="UP001159405"/>
    </source>
</evidence>
<evidence type="ECO:0000313" key="11">
    <source>
        <dbReference type="EMBL" id="CAH3137295.1"/>
    </source>
</evidence>
<evidence type="ECO:0000256" key="7">
    <source>
        <dbReference type="ARBA" id="ARBA00023180"/>
    </source>
</evidence>
<feature type="region of interest" description="Disordered" evidence="9">
    <location>
        <begin position="83"/>
        <end position="102"/>
    </location>
</feature>
<keyword evidence="8" id="KW-0407">Ion channel</keyword>
<organism evidence="11 12">
    <name type="scientific">Porites lobata</name>
    <dbReference type="NCBI Taxonomy" id="104759"/>
    <lineage>
        <taxon>Eukaryota</taxon>
        <taxon>Metazoa</taxon>
        <taxon>Cnidaria</taxon>
        <taxon>Anthozoa</taxon>
        <taxon>Hexacorallia</taxon>
        <taxon>Scleractinia</taxon>
        <taxon>Fungiina</taxon>
        <taxon>Poritidae</taxon>
        <taxon>Porites</taxon>
    </lineage>
</organism>
<keyword evidence="5" id="KW-0406">Ion transport</keyword>
<feature type="region of interest" description="Disordered" evidence="9">
    <location>
        <begin position="1"/>
        <end position="46"/>
    </location>
</feature>
<evidence type="ECO:0000256" key="9">
    <source>
        <dbReference type="SAM" id="MobiDB-lite"/>
    </source>
</evidence>
<feature type="transmembrane region" description="Helical" evidence="10">
    <location>
        <begin position="288"/>
        <end position="307"/>
    </location>
</feature>
<keyword evidence="3 10" id="KW-0812">Transmembrane</keyword>
<dbReference type="PANTHER" id="PTHR10258">
    <property type="entry name" value="CALCIUM-ACTIVATED POTASSIUM CHANNEL SUBUNIT BETA"/>
    <property type="match status" value="1"/>
</dbReference>
<feature type="transmembrane region" description="Helical" evidence="10">
    <location>
        <begin position="139"/>
        <end position="160"/>
    </location>
</feature>
<keyword evidence="12" id="KW-1185">Reference proteome</keyword>
<dbReference type="Pfam" id="PF03185">
    <property type="entry name" value="CaKB"/>
    <property type="match status" value="1"/>
</dbReference>
<evidence type="ECO:0000256" key="4">
    <source>
        <dbReference type="ARBA" id="ARBA00022989"/>
    </source>
</evidence>
<name>A0ABN8P8B9_9CNID</name>
<keyword evidence="4 10" id="KW-1133">Transmembrane helix</keyword>
<evidence type="ECO:0000256" key="3">
    <source>
        <dbReference type="ARBA" id="ARBA00022692"/>
    </source>
</evidence>
<protein>
    <submittedName>
        <fullName evidence="11">Uncharacterized protein</fullName>
    </submittedName>
</protein>
<evidence type="ECO:0000256" key="6">
    <source>
        <dbReference type="ARBA" id="ARBA00023136"/>
    </source>
</evidence>
<dbReference type="EMBL" id="CALNXK010000059">
    <property type="protein sequence ID" value="CAH3137295.1"/>
    <property type="molecule type" value="Genomic_DNA"/>
</dbReference>
<evidence type="ECO:0000256" key="5">
    <source>
        <dbReference type="ARBA" id="ARBA00023065"/>
    </source>
</evidence>
<gene>
    <name evidence="11" type="ORF">PLOB_00038923</name>
</gene>
<evidence type="ECO:0000256" key="8">
    <source>
        <dbReference type="ARBA" id="ARBA00023303"/>
    </source>
</evidence>
<sequence>MSDNKTNVEVQSNVVDPFSNMAANSPSTQPSEIAPNQHGGVELPPPYSQVPMVQYPNQTGPPQSAQQQYTWNPHQGYPPFPQPGAQQHAQFHPQGFPPQTGPQEVRVQQEHVIRHGIATAVMTRRFVARRSCTWRLTRLGISLFLVGIILLIILGVLIVGPTLNDLRLQRTQCQVLSSEMTTEYKSCDCGRYCTSSYPCLQIQVSYYSSGKRQKGYLYQDVYDDKNKCSVQPCYSEENINYYDVKDFKEDYGTVGQSFACYYNPSTLGEVFVQHADSSSDHMKILHSILWPMLIVVIAASMLGILFCKSKGHCCYKKSGAPVPYQNLQATT</sequence>
<dbReference type="PANTHER" id="PTHR10258:SF8">
    <property type="entry name" value="CALCIUM-ACTIVATED POTASSIUM CHANNEL BK ALPHA SUBUNIT DOMAIN-CONTAINING PROTEIN"/>
    <property type="match status" value="1"/>
</dbReference>
<evidence type="ECO:0000256" key="2">
    <source>
        <dbReference type="ARBA" id="ARBA00022448"/>
    </source>
</evidence>
<proteinExistence type="predicted"/>
<keyword evidence="6 10" id="KW-0472">Membrane</keyword>
<keyword evidence="2" id="KW-0813">Transport</keyword>